<dbReference type="CDD" id="cd07067">
    <property type="entry name" value="HP_PGM_like"/>
    <property type="match status" value="1"/>
</dbReference>
<proteinExistence type="predicted"/>
<dbReference type="PANTHER" id="PTHR48100:SF10">
    <property type="entry name" value="2-CARBOXY-D-ARABINITOL-1-PHOSPHATASE-RELATED"/>
    <property type="match status" value="1"/>
</dbReference>
<dbReference type="InterPro" id="IPR029033">
    <property type="entry name" value="His_PPase_superfam"/>
</dbReference>
<evidence type="ECO:0008006" key="3">
    <source>
        <dbReference type="Google" id="ProtNLM"/>
    </source>
</evidence>
<dbReference type="RefSeq" id="WP_069609755.1">
    <property type="nucleotide sequence ID" value="NZ_CP015218.1"/>
</dbReference>
<dbReference type="GO" id="GO:0016791">
    <property type="term" value="F:phosphatase activity"/>
    <property type="evidence" value="ECO:0007669"/>
    <property type="project" value="TreeGrafter"/>
</dbReference>
<dbReference type="SMART" id="SM00855">
    <property type="entry name" value="PGAM"/>
    <property type="match status" value="1"/>
</dbReference>
<sequence length="211" mass="23763">MKKTLYLVRNADIGFDYRFKYVGRLDPPLSEQGFLDAQALGEYCKNTFYTSKERVYLSPSKRSLQTWKEMKLDTSEEVAHLPALQEIHFGNWEGKSFFDIEKTNPLALVSWAQTPSQFSFPGGESFKEFLDRIDFLSSFLKESSAKKILLVTHGGVISTLICLLLKVNPSSHLSFQVQSASASSLEIFSDGSALLTGLNQFSAKRRAEWPG</sequence>
<dbReference type="Proteomes" id="UP000094197">
    <property type="component" value="Chromosome 2"/>
</dbReference>
<dbReference type="AlphaFoldDB" id="A0A1D7V3Z6"/>
<dbReference type="InterPro" id="IPR050275">
    <property type="entry name" value="PGM_Phosphatase"/>
</dbReference>
<evidence type="ECO:0000313" key="2">
    <source>
        <dbReference type="Proteomes" id="UP000094197"/>
    </source>
</evidence>
<accession>A0A1D7V3Z6</accession>
<dbReference type="EMBL" id="CP015218">
    <property type="protein sequence ID" value="AOP36538.1"/>
    <property type="molecule type" value="Genomic_DNA"/>
</dbReference>
<keyword evidence="2" id="KW-1185">Reference proteome</keyword>
<dbReference type="OrthoDB" id="9783269at2"/>
<dbReference type="PANTHER" id="PTHR48100">
    <property type="entry name" value="BROAD-SPECIFICITY PHOSPHATASE YOR283W-RELATED"/>
    <property type="match status" value="1"/>
</dbReference>
<dbReference type="SUPFAM" id="SSF53254">
    <property type="entry name" value="Phosphoglycerate mutase-like"/>
    <property type="match status" value="1"/>
</dbReference>
<organism evidence="1 2">
    <name type="scientific">Leptospira tipperaryensis</name>
    <dbReference type="NCBI Taxonomy" id="2564040"/>
    <lineage>
        <taxon>Bacteria</taxon>
        <taxon>Pseudomonadati</taxon>
        <taxon>Spirochaetota</taxon>
        <taxon>Spirochaetia</taxon>
        <taxon>Leptospirales</taxon>
        <taxon>Leptospiraceae</taxon>
        <taxon>Leptospira</taxon>
    </lineage>
</organism>
<protein>
    <recommendedName>
        <fullName evidence="3">Fructose-2,6-bisphosphatase</fullName>
    </recommendedName>
</protein>
<dbReference type="InterPro" id="IPR013078">
    <property type="entry name" value="His_Pase_superF_clade-1"/>
</dbReference>
<evidence type="ECO:0000313" key="1">
    <source>
        <dbReference type="EMBL" id="AOP36538.1"/>
    </source>
</evidence>
<gene>
    <name evidence="1" type="ORF">A0128_21250</name>
</gene>
<dbReference type="Pfam" id="PF00300">
    <property type="entry name" value="His_Phos_1"/>
    <property type="match status" value="1"/>
</dbReference>
<name>A0A1D7V3Z6_9LEPT</name>
<dbReference type="Gene3D" id="3.40.50.1240">
    <property type="entry name" value="Phosphoglycerate mutase-like"/>
    <property type="match status" value="1"/>
</dbReference>
<dbReference type="KEGG" id="laj:A0128_21250"/>
<reference evidence="1 2" key="1">
    <citation type="submission" date="2016-04" db="EMBL/GenBank/DDBJ databases">
        <title>Complete genome seqeunce of Leptospira alstonii serovar Room22.</title>
        <authorList>
            <person name="Nally J.E."/>
            <person name="Bayles D.O."/>
            <person name="Hurley D."/>
            <person name="Fanning S."/>
            <person name="McMahon B.J."/>
            <person name="Arent Z."/>
        </authorList>
    </citation>
    <scope>NUCLEOTIDE SEQUENCE [LARGE SCALE GENOMIC DNA]</scope>
    <source>
        <strain evidence="1 2">GWTS #1</strain>
    </source>
</reference>